<gene>
    <name evidence="3" type="ORF">I2I05_20470</name>
</gene>
<sequence length="186" mass="20414">MLNRLAGSADEMSSFVQDLNKHLRNSQQDFERLEREKNEQIQKLEDIIKNSDMTTKDKDVLESVAKSLIEAETPINLNQWIGSNAAAIAGLGAFSGFGNVIRNKEFDRLGNKVRAGMSFPTLHGVGGLVGLTTIADQLNHIDKLGQAGKPLAQVDQLAQSAVEFDQVTQPPRKKGPLPPKQNPEKE</sequence>
<comment type="caution">
    <text evidence="3">The sequence shown here is derived from an EMBL/GenBank/DDBJ whole genome shotgun (WGS) entry which is preliminary data.</text>
</comment>
<feature type="region of interest" description="Disordered" evidence="2">
    <location>
        <begin position="163"/>
        <end position="186"/>
    </location>
</feature>
<dbReference type="EMBL" id="JADQDQ010000017">
    <property type="protein sequence ID" value="MBF9239780.1"/>
    <property type="molecule type" value="Genomic_DNA"/>
</dbReference>
<dbReference type="Proteomes" id="UP000597617">
    <property type="component" value="Unassembled WGS sequence"/>
</dbReference>
<keyword evidence="4" id="KW-1185">Reference proteome</keyword>
<feature type="coiled-coil region" evidence="1">
    <location>
        <begin position="16"/>
        <end position="50"/>
    </location>
</feature>
<keyword evidence="1" id="KW-0175">Coiled coil</keyword>
<proteinExistence type="predicted"/>
<evidence type="ECO:0000313" key="3">
    <source>
        <dbReference type="EMBL" id="MBF9239780.1"/>
    </source>
</evidence>
<reference evidence="3 4" key="1">
    <citation type="submission" date="2020-11" db="EMBL/GenBank/DDBJ databases">
        <authorList>
            <person name="Kim M.K."/>
        </authorList>
    </citation>
    <scope>NUCLEOTIDE SEQUENCE [LARGE SCALE GENOMIC DNA]</scope>
    <source>
        <strain evidence="3 4">BT683</strain>
    </source>
</reference>
<organism evidence="3 4">
    <name type="scientific">Hymenobacter jeongseonensis</name>
    <dbReference type="NCBI Taxonomy" id="2791027"/>
    <lineage>
        <taxon>Bacteria</taxon>
        <taxon>Pseudomonadati</taxon>
        <taxon>Bacteroidota</taxon>
        <taxon>Cytophagia</taxon>
        <taxon>Cytophagales</taxon>
        <taxon>Hymenobacteraceae</taxon>
        <taxon>Hymenobacter</taxon>
    </lineage>
</organism>
<feature type="compositionally biased region" description="Pro residues" evidence="2">
    <location>
        <begin position="176"/>
        <end position="186"/>
    </location>
</feature>
<protein>
    <submittedName>
        <fullName evidence="3">Uncharacterized protein</fullName>
    </submittedName>
</protein>
<evidence type="ECO:0000256" key="1">
    <source>
        <dbReference type="SAM" id="Coils"/>
    </source>
</evidence>
<evidence type="ECO:0000256" key="2">
    <source>
        <dbReference type="SAM" id="MobiDB-lite"/>
    </source>
</evidence>
<name>A0ABS0IPT9_9BACT</name>
<evidence type="ECO:0000313" key="4">
    <source>
        <dbReference type="Proteomes" id="UP000597617"/>
    </source>
</evidence>
<accession>A0ABS0IPT9</accession>
<dbReference type="RefSeq" id="WP_196284127.1">
    <property type="nucleotide sequence ID" value="NZ_JADQDQ010000017.1"/>
</dbReference>